<dbReference type="Pfam" id="PF01987">
    <property type="entry name" value="AIM24"/>
    <property type="match status" value="1"/>
</dbReference>
<protein>
    <submittedName>
        <fullName evidence="1">AIM24 family protein</fullName>
    </submittedName>
</protein>
<comment type="caution">
    <text evidence="1">The sequence shown here is derived from an EMBL/GenBank/DDBJ whole genome shotgun (WGS) entry which is preliminary data.</text>
</comment>
<name>A0A7X2T0C7_9CLOT</name>
<dbReference type="InterPro" id="IPR016031">
    <property type="entry name" value="Trp_RNA-bd_attenuator-like_dom"/>
</dbReference>
<dbReference type="AlphaFoldDB" id="A0A7X2T0C7"/>
<accession>A0A7X2T0C7</accession>
<dbReference type="Proteomes" id="UP000460287">
    <property type="component" value="Unassembled WGS sequence"/>
</dbReference>
<reference evidence="1 2" key="1">
    <citation type="submission" date="2019-08" db="EMBL/GenBank/DDBJ databases">
        <title>In-depth cultivation of the pig gut microbiome towards novel bacterial diversity and tailored functional studies.</title>
        <authorList>
            <person name="Wylensek D."/>
            <person name="Hitch T.C.A."/>
            <person name="Clavel T."/>
        </authorList>
    </citation>
    <scope>NUCLEOTIDE SEQUENCE [LARGE SCALE GENOMIC DNA]</scope>
    <source>
        <strain evidence="1 2">WCA-383-APC-5B</strain>
    </source>
</reference>
<keyword evidence="2" id="KW-1185">Reference proteome</keyword>
<dbReference type="InterPro" id="IPR036983">
    <property type="entry name" value="AIM24_sf"/>
</dbReference>
<dbReference type="SUPFAM" id="SSF51219">
    <property type="entry name" value="TRAP-like"/>
    <property type="match status" value="1"/>
</dbReference>
<dbReference type="PANTHER" id="PTHR38074:SF1">
    <property type="entry name" value="ALTERED INHERITANCE OF MITOCHONDRIA PROTEIN 24, MITOCHONDRIAL"/>
    <property type="match status" value="1"/>
</dbReference>
<dbReference type="RefSeq" id="WP_154530261.1">
    <property type="nucleotide sequence ID" value="NZ_VULX01000002.1"/>
</dbReference>
<evidence type="ECO:0000313" key="2">
    <source>
        <dbReference type="Proteomes" id="UP000460287"/>
    </source>
</evidence>
<dbReference type="EMBL" id="VULX01000002">
    <property type="protein sequence ID" value="MSR90374.1"/>
    <property type="molecule type" value="Genomic_DNA"/>
</dbReference>
<proteinExistence type="predicted"/>
<evidence type="ECO:0000313" key="1">
    <source>
        <dbReference type="EMBL" id="MSR90374.1"/>
    </source>
</evidence>
<organism evidence="1 2">
    <name type="scientific">Inconstantimicrobium porci</name>
    <dbReference type="NCBI Taxonomy" id="2652291"/>
    <lineage>
        <taxon>Bacteria</taxon>
        <taxon>Bacillati</taxon>
        <taxon>Bacillota</taxon>
        <taxon>Clostridia</taxon>
        <taxon>Eubacteriales</taxon>
        <taxon>Clostridiaceae</taxon>
        <taxon>Inconstantimicrobium</taxon>
    </lineage>
</organism>
<sequence>MRTSLNITNNLNLKAEMRNDSIFQILEYDDLRGSEDVNLAVKLNFMREAGLKLKQVRILLDDSAVQLESGALSYLKGDIKIQNKIGGPLGLGKKLFNSKVTGETMFKPTYSGTGEIFLEPSFGQFALVELQDDEIIVDDGMFYACEDGIEVSSAMQKSISSLLLGNEGAFQTRISGDGLVVLELPVPETEIFKCRLNNDELKVDGNFAILRTGDIEFTVEKATKSIIGTATSGEGFLNVYRGTGDVWLVPTKSVYENLQNTSLGNMFNPGGSYGKNNTNENQDE</sequence>
<dbReference type="InterPro" id="IPR002838">
    <property type="entry name" value="AIM24"/>
</dbReference>
<gene>
    <name evidence="1" type="ORF">FYJ33_02825</name>
</gene>
<dbReference type="PANTHER" id="PTHR38074">
    <property type="entry name" value="ALTERED INHERITANCE OF MITOCHONDRIA PROTEIN 24, MITOCHONDRIAL"/>
    <property type="match status" value="1"/>
</dbReference>
<dbReference type="Gene3D" id="3.60.160.10">
    <property type="entry name" value="Mitochondrial biogenesis AIM24"/>
    <property type="match status" value="1"/>
</dbReference>